<dbReference type="STRING" id="155974.SAMN04487818_10860"/>
<dbReference type="RefSeq" id="WP_092780183.1">
    <property type="nucleotide sequence ID" value="NZ_FOGI01000008.1"/>
</dbReference>
<proteinExistence type="predicted"/>
<dbReference type="EMBL" id="FOGI01000008">
    <property type="protein sequence ID" value="SES16699.1"/>
    <property type="molecule type" value="Genomic_DNA"/>
</dbReference>
<dbReference type="InterPro" id="IPR029033">
    <property type="entry name" value="His_PPase_superfam"/>
</dbReference>
<reference evidence="2" key="1">
    <citation type="submission" date="2016-10" db="EMBL/GenBank/DDBJ databases">
        <authorList>
            <person name="Varghese N."/>
            <person name="Submissions S."/>
        </authorList>
    </citation>
    <scope>NUCLEOTIDE SEQUENCE [LARGE SCALE GENOMIC DNA]</scope>
    <source>
        <strain evidence="2">DSM 44260</strain>
    </source>
</reference>
<dbReference type="InterPro" id="IPR013078">
    <property type="entry name" value="His_Pase_superF_clade-1"/>
</dbReference>
<accession>A0A1H9V565</accession>
<evidence type="ECO:0000313" key="2">
    <source>
        <dbReference type="Proteomes" id="UP000199051"/>
    </source>
</evidence>
<name>A0A1H9V565_9PSEU</name>
<protein>
    <submittedName>
        <fullName evidence="1">Broad specificity phosphatase PhoE</fullName>
    </submittedName>
</protein>
<dbReference type="Pfam" id="PF00300">
    <property type="entry name" value="His_Phos_1"/>
    <property type="match status" value="1"/>
</dbReference>
<dbReference type="AlphaFoldDB" id="A0A1H9V565"/>
<gene>
    <name evidence="1" type="ORF">SAMN04487818_10860</name>
</gene>
<sequence length="187" mass="19718">MSSLRVVLVSHGATEATRRAGFPLDEPLLRTAVEDPGPGFGRVDAALCGPSLRCAQTAAVLGIDAEPDERLRDLDHGDWSGRTLDEVAVADPAGMARWLTDPESAPHGGESVADLARRVGGWLDDRSLELARTVAVTHPAVIRAAIGHALGAGPAAFWRVDIAPLSRTTLRGGPGRWTLRWIVPGTG</sequence>
<dbReference type="CDD" id="cd07067">
    <property type="entry name" value="HP_PGM_like"/>
    <property type="match status" value="1"/>
</dbReference>
<organism evidence="1 2">
    <name type="scientific">Actinokineospora terrae</name>
    <dbReference type="NCBI Taxonomy" id="155974"/>
    <lineage>
        <taxon>Bacteria</taxon>
        <taxon>Bacillati</taxon>
        <taxon>Actinomycetota</taxon>
        <taxon>Actinomycetes</taxon>
        <taxon>Pseudonocardiales</taxon>
        <taxon>Pseudonocardiaceae</taxon>
        <taxon>Actinokineospora</taxon>
    </lineage>
</organism>
<dbReference type="SUPFAM" id="SSF53254">
    <property type="entry name" value="Phosphoglycerate mutase-like"/>
    <property type="match status" value="1"/>
</dbReference>
<dbReference type="SMART" id="SM00855">
    <property type="entry name" value="PGAM"/>
    <property type="match status" value="1"/>
</dbReference>
<keyword evidence="2" id="KW-1185">Reference proteome</keyword>
<dbReference type="Gene3D" id="3.40.50.1240">
    <property type="entry name" value="Phosphoglycerate mutase-like"/>
    <property type="match status" value="1"/>
</dbReference>
<evidence type="ECO:0000313" key="1">
    <source>
        <dbReference type="EMBL" id="SES16699.1"/>
    </source>
</evidence>
<dbReference type="Proteomes" id="UP000199051">
    <property type="component" value="Unassembled WGS sequence"/>
</dbReference>